<dbReference type="STRING" id="195913.SAMN04488004_106102"/>
<organism evidence="2 3">
    <name type="scientific">Loktanella salsilacus</name>
    <dbReference type="NCBI Taxonomy" id="195913"/>
    <lineage>
        <taxon>Bacteria</taxon>
        <taxon>Pseudomonadati</taxon>
        <taxon>Pseudomonadota</taxon>
        <taxon>Alphaproteobacteria</taxon>
        <taxon>Rhodobacterales</taxon>
        <taxon>Roseobacteraceae</taxon>
        <taxon>Loktanella</taxon>
    </lineage>
</organism>
<sequence length="145" mass="16662">MAETKWTQGRSRDDFLGDWVLTRRIEDRHAGQAGLFEGTAQFVADGDSGAIYDESGLLHIGSAAPLKAERRYLYDFSGGMITIRFADGRDFIQFNPASVHQAVHACDPDAYRAHHDFSRWPQWHAVWTVTGPRKDYTMRTMWQRR</sequence>
<protein>
    <recommendedName>
        <fullName evidence="1">DUF6314 domain-containing protein</fullName>
    </recommendedName>
</protein>
<feature type="domain" description="DUF6314" evidence="1">
    <location>
        <begin position="15"/>
        <end position="144"/>
    </location>
</feature>
<keyword evidence="3" id="KW-1185">Reference proteome</keyword>
<gene>
    <name evidence="2" type="ORF">SAMN04488004_106102</name>
</gene>
<dbReference type="RefSeq" id="WP_090187478.1">
    <property type="nucleotide sequence ID" value="NZ_FOTF01000006.1"/>
</dbReference>
<dbReference type="AlphaFoldDB" id="A0A1I4E9X7"/>
<evidence type="ECO:0000259" key="1">
    <source>
        <dbReference type="Pfam" id="PF19834"/>
    </source>
</evidence>
<dbReference type="EMBL" id="FOTF01000006">
    <property type="protein sequence ID" value="SFL02073.1"/>
    <property type="molecule type" value="Genomic_DNA"/>
</dbReference>
<dbReference type="InterPro" id="IPR045632">
    <property type="entry name" value="DUF6314"/>
</dbReference>
<evidence type="ECO:0000313" key="2">
    <source>
        <dbReference type="EMBL" id="SFL02073.1"/>
    </source>
</evidence>
<dbReference type="Proteomes" id="UP000199550">
    <property type="component" value="Unassembled WGS sequence"/>
</dbReference>
<reference evidence="2 3" key="1">
    <citation type="submission" date="2016-10" db="EMBL/GenBank/DDBJ databases">
        <authorList>
            <person name="de Groot N.N."/>
        </authorList>
    </citation>
    <scope>NUCLEOTIDE SEQUENCE [LARGE SCALE GENOMIC DNA]</scope>
    <source>
        <strain evidence="2 3">DSM 16199</strain>
    </source>
</reference>
<accession>A0A1I4E9X7</accession>
<dbReference type="Pfam" id="PF19834">
    <property type="entry name" value="DUF6314"/>
    <property type="match status" value="1"/>
</dbReference>
<evidence type="ECO:0000313" key="3">
    <source>
        <dbReference type="Proteomes" id="UP000199550"/>
    </source>
</evidence>
<name>A0A1I4E9X7_9RHOB</name>
<proteinExistence type="predicted"/>
<dbReference type="OrthoDB" id="7351979at2"/>